<feature type="chain" id="PRO_5045374122" evidence="1">
    <location>
        <begin position="25"/>
        <end position="247"/>
    </location>
</feature>
<proteinExistence type="predicted"/>
<gene>
    <name evidence="2" type="ORF">ABC969_09480</name>
</gene>
<sequence>MTQTRSGVFIAAAALALSAHPAAAQRSPSAGVEFSNDEVRRGLSWSGGRAALSTDVWGVLGPVEASARAATTRGSERHAGADAVIDVALASSWNLGPLQMRTGLTGHLFTGAREAMDYAELGASASYSYGPAQLTGGVEFAPSQDAIGGSNLHLYVNANAGIPGTPFTLIAGLGHSSGSTSDPVRAQRLRPDGNYANWRLGAEHRRGALTLAVDYLGTDISRGDFAGPYADRAHASDRIIGRIRYDF</sequence>
<dbReference type="InterPro" id="IPR010239">
    <property type="entry name" value="CHP02001"/>
</dbReference>
<comment type="caution">
    <text evidence="2">The sequence shown here is derived from an EMBL/GenBank/DDBJ whole genome shotgun (WGS) entry which is preliminary data.</text>
</comment>
<evidence type="ECO:0000313" key="2">
    <source>
        <dbReference type="EMBL" id="MEN2786647.1"/>
    </source>
</evidence>
<accession>A0ABU9XT24</accession>
<name>A0ABU9XT24_9SPHN</name>
<keyword evidence="3" id="KW-1185">Reference proteome</keyword>
<evidence type="ECO:0000256" key="1">
    <source>
        <dbReference type="SAM" id="SignalP"/>
    </source>
</evidence>
<dbReference type="Pfam" id="PF09694">
    <property type="entry name" value="Gcw_chp"/>
    <property type="match status" value="1"/>
</dbReference>
<protein>
    <submittedName>
        <fullName evidence="2">TorF family putative porin</fullName>
    </submittedName>
</protein>
<reference evidence="2 3" key="1">
    <citation type="submission" date="2024-05" db="EMBL/GenBank/DDBJ databases">
        <authorList>
            <person name="Liu Q."/>
            <person name="Xin Y.-H."/>
        </authorList>
    </citation>
    <scope>NUCLEOTIDE SEQUENCE [LARGE SCALE GENOMIC DNA]</scope>
    <source>
        <strain evidence="2 3">CGMCC 1.15349</strain>
    </source>
</reference>
<dbReference type="EMBL" id="JBDIMF010000003">
    <property type="protein sequence ID" value="MEN2786647.1"/>
    <property type="molecule type" value="Genomic_DNA"/>
</dbReference>
<dbReference type="SUPFAM" id="SSF56935">
    <property type="entry name" value="Porins"/>
    <property type="match status" value="1"/>
</dbReference>
<feature type="signal peptide" evidence="1">
    <location>
        <begin position="1"/>
        <end position="24"/>
    </location>
</feature>
<evidence type="ECO:0000313" key="3">
    <source>
        <dbReference type="Proteomes" id="UP001404104"/>
    </source>
</evidence>
<dbReference type="Gene3D" id="2.40.160.10">
    <property type="entry name" value="Porin"/>
    <property type="match status" value="1"/>
</dbReference>
<dbReference type="Proteomes" id="UP001404104">
    <property type="component" value="Unassembled WGS sequence"/>
</dbReference>
<organism evidence="2 3">
    <name type="scientific">Sphingomonas qilianensis</name>
    <dbReference type="NCBI Taxonomy" id="1736690"/>
    <lineage>
        <taxon>Bacteria</taxon>
        <taxon>Pseudomonadati</taxon>
        <taxon>Pseudomonadota</taxon>
        <taxon>Alphaproteobacteria</taxon>
        <taxon>Sphingomonadales</taxon>
        <taxon>Sphingomonadaceae</taxon>
        <taxon>Sphingomonas</taxon>
    </lineage>
</organism>
<dbReference type="InterPro" id="IPR023614">
    <property type="entry name" value="Porin_dom_sf"/>
</dbReference>
<keyword evidence="1" id="KW-0732">Signal</keyword>
<dbReference type="RefSeq" id="WP_345864447.1">
    <property type="nucleotide sequence ID" value="NZ_JBDIMF010000003.1"/>
</dbReference>